<dbReference type="Proteomes" id="UP000095280">
    <property type="component" value="Unplaced"/>
</dbReference>
<name>A0A1I8JL91_9PLAT</name>
<reference evidence="2" key="1">
    <citation type="submission" date="2016-11" db="UniProtKB">
        <authorList>
            <consortium name="WormBaseParasite"/>
        </authorList>
    </citation>
    <scope>IDENTIFICATION</scope>
</reference>
<evidence type="ECO:0000313" key="1">
    <source>
        <dbReference type="Proteomes" id="UP000095280"/>
    </source>
</evidence>
<organism evidence="1 2">
    <name type="scientific">Macrostomum lignano</name>
    <dbReference type="NCBI Taxonomy" id="282301"/>
    <lineage>
        <taxon>Eukaryota</taxon>
        <taxon>Metazoa</taxon>
        <taxon>Spiralia</taxon>
        <taxon>Lophotrochozoa</taxon>
        <taxon>Platyhelminthes</taxon>
        <taxon>Rhabditophora</taxon>
        <taxon>Macrostomorpha</taxon>
        <taxon>Macrostomida</taxon>
        <taxon>Macrostomidae</taxon>
        <taxon>Macrostomum</taxon>
    </lineage>
</organism>
<dbReference type="WBParaSite" id="maker-uti_cns_0048746-snap-gene-0.11-mRNA-1">
    <property type="protein sequence ID" value="maker-uti_cns_0048746-snap-gene-0.11-mRNA-1"/>
    <property type="gene ID" value="maker-uti_cns_0048746-snap-gene-0.11"/>
</dbReference>
<keyword evidence="1" id="KW-1185">Reference proteome</keyword>
<proteinExistence type="predicted"/>
<evidence type="ECO:0000313" key="2">
    <source>
        <dbReference type="WBParaSite" id="maker-uti_cns_0048746-snap-gene-0.11-mRNA-1"/>
    </source>
</evidence>
<protein>
    <submittedName>
        <fullName evidence="2">Ricin B-type lectin domain-containing protein</fullName>
    </submittedName>
</protein>
<accession>A0A1I8JL91</accession>
<sequence length="182" mass="20270">HASWVFERARGVEIWTSDSSSQLFSGDHCSSRSMSSQFNQSQQHWRLCGVTESNNSQIIAGEIFTVNCVAETRQLLLRRNITSADASSYHDYMSFADLRLQTFQLEASKAELVAENSSFSVSCALRCSGPPDATSRDLQLCSLRTAAALHHRSCGFPERSLSTLETTHADWALWKSALAWLC</sequence>
<dbReference type="AlphaFoldDB" id="A0A1I8JL91"/>